<proteinExistence type="predicted"/>
<keyword evidence="2" id="KW-1185">Reference proteome</keyword>
<organism evidence="1 2">
    <name type="scientific">Caerostris extrusa</name>
    <name type="common">Bark spider</name>
    <name type="synonym">Caerostris bankana</name>
    <dbReference type="NCBI Taxonomy" id="172846"/>
    <lineage>
        <taxon>Eukaryota</taxon>
        <taxon>Metazoa</taxon>
        <taxon>Ecdysozoa</taxon>
        <taxon>Arthropoda</taxon>
        <taxon>Chelicerata</taxon>
        <taxon>Arachnida</taxon>
        <taxon>Araneae</taxon>
        <taxon>Araneomorphae</taxon>
        <taxon>Entelegynae</taxon>
        <taxon>Araneoidea</taxon>
        <taxon>Araneidae</taxon>
        <taxon>Caerostris</taxon>
    </lineage>
</organism>
<evidence type="ECO:0000313" key="1">
    <source>
        <dbReference type="EMBL" id="GIY94281.1"/>
    </source>
</evidence>
<dbReference type="AlphaFoldDB" id="A0AAV4XGF3"/>
<dbReference type="EMBL" id="BPLR01017764">
    <property type="protein sequence ID" value="GIY94281.1"/>
    <property type="molecule type" value="Genomic_DNA"/>
</dbReference>
<accession>A0AAV4XGF3</accession>
<gene>
    <name evidence="1" type="ORF">CEXT_304851</name>
</gene>
<protein>
    <submittedName>
        <fullName evidence="1">Uncharacterized protein</fullName>
    </submittedName>
</protein>
<dbReference type="Proteomes" id="UP001054945">
    <property type="component" value="Unassembled WGS sequence"/>
</dbReference>
<reference evidence="1 2" key="1">
    <citation type="submission" date="2021-06" db="EMBL/GenBank/DDBJ databases">
        <title>Caerostris extrusa draft genome.</title>
        <authorList>
            <person name="Kono N."/>
            <person name="Arakawa K."/>
        </authorList>
    </citation>
    <scope>NUCLEOTIDE SEQUENCE [LARGE SCALE GENOMIC DNA]</scope>
</reference>
<evidence type="ECO:0000313" key="2">
    <source>
        <dbReference type="Proteomes" id="UP001054945"/>
    </source>
</evidence>
<sequence length="120" mass="14078">MATDFDRNLFMVGLKERGFKNSYRSNLLSQLPTSTPFVNQNGGERYYPRHNYVQLSRSFDFAEFGNHDAPRNIQMFLIKNLLQLIPVEDLNVLQLSKKEDWNHLLQPIRVMHLLNKVGDL</sequence>
<comment type="caution">
    <text evidence="1">The sequence shown here is derived from an EMBL/GenBank/DDBJ whole genome shotgun (WGS) entry which is preliminary data.</text>
</comment>
<name>A0AAV4XGF3_CAEEX</name>